<reference evidence="2 3" key="1">
    <citation type="journal article" date="2024" name="Nat. Commun.">
        <title>Phylogenomics reveals the evolutionary origins of lichenization in chlorophyte algae.</title>
        <authorList>
            <person name="Puginier C."/>
            <person name="Libourel C."/>
            <person name="Otte J."/>
            <person name="Skaloud P."/>
            <person name="Haon M."/>
            <person name="Grisel S."/>
            <person name="Petersen M."/>
            <person name="Berrin J.G."/>
            <person name="Delaux P.M."/>
            <person name="Dal Grande F."/>
            <person name="Keller J."/>
        </authorList>
    </citation>
    <scope>NUCLEOTIDE SEQUENCE [LARGE SCALE GENOMIC DNA]</scope>
    <source>
        <strain evidence="2 3">SAG 2043</strain>
    </source>
</reference>
<evidence type="ECO:0000313" key="3">
    <source>
        <dbReference type="Proteomes" id="UP001489004"/>
    </source>
</evidence>
<protein>
    <submittedName>
        <fullName evidence="2">Uncharacterized protein</fullName>
    </submittedName>
</protein>
<dbReference type="EMBL" id="JALJOR010000014">
    <property type="protein sequence ID" value="KAK9806313.1"/>
    <property type="molecule type" value="Genomic_DNA"/>
</dbReference>
<proteinExistence type="predicted"/>
<dbReference type="AlphaFoldDB" id="A0AAW1P8Z4"/>
<evidence type="ECO:0000313" key="2">
    <source>
        <dbReference type="EMBL" id="KAK9806313.1"/>
    </source>
</evidence>
<sequence>MERRPRNRFSLKSPGGGYRRHREQQTTIRMEDIGKDACLPPHLGKPVVGLKTGEELDPDVRKPIYPSGFPLRYKPDHYAFTETEGVAVPPFASAVRRQRLDPNIEITPSVMIYEPQVKRFPDEHLQMPLTPEQYKAVGHVAEKEASEEFRRVEKSMREPTKVAPRVGKIHKEEWEQARELIAEAESSTEYVDAKLAEAIRLTKQSDENFKLAQKAVELAQEKLDSVCKLPNATRAQLAKAKEELTDARGGLQV</sequence>
<comment type="caution">
    <text evidence="2">The sequence shown here is derived from an EMBL/GenBank/DDBJ whole genome shotgun (WGS) entry which is preliminary data.</text>
</comment>
<gene>
    <name evidence="2" type="ORF">WJX72_009825</name>
</gene>
<feature type="region of interest" description="Disordered" evidence="1">
    <location>
        <begin position="1"/>
        <end position="24"/>
    </location>
</feature>
<dbReference type="Proteomes" id="UP001489004">
    <property type="component" value="Unassembled WGS sequence"/>
</dbReference>
<evidence type="ECO:0000256" key="1">
    <source>
        <dbReference type="SAM" id="MobiDB-lite"/>
    </source>
</evidence>
<keyword evidence="3" id="KW-1185">Reference proteome</keyword>
<name>A0AAW1P8Z4_9CHLO</name>
<organism evidence="2 3">
    <name type="scientific">[Myrmecia] bisecta</name>
    <dbReference type="NCBI Taxonomy" id="41462"/>
    <lineage>
        <taxon>Eukaryota</taxon>
        <taxon>Viridiplantae</taxon>
        <taxon>Chlorophyta</taxon>
        <taxon>core chlorophytes</taxon>
        <taxon>Trebouxiophyceae</taxon>
        <taxon>Trebouxiales</taxon>
        <taxon>Trebouxiaceae</taxon>
        <taxon>Myrmecia</taxon>
    </lineage>
</organism>
<accession>A0AAW1P8Z4</accession>